<evidence type="ECO:0000256" key="1">
    <source>
        <dbReference type="SAM" id="Coils"/>
    </source>
</evidence>
<dbReference type="EnsemblMetazoa" id="G3979.1">
    <property type="protein sequence ID" value="G3979.1:cds"/>
    <property type="gene ID" value="G3979"/>
</dbReference>
<evidence type="ECO:0000313" key="3">
    <source>
        <dbReference type="Proteomes" id="UP000005408"/>
    </source>
</evidence>
<reference evidence="2" key="1">
    <citation type="submission" date="2022-08" db="UniProtKB">
        <authorList>
            <consortium name="EnsemblMetazoa"/>
        </authorList>
    </citation>
    <scope>IDENTIFICATION</scope>
    <source>
        <strain evidence="2">05x7-T-G4-1.051#20</strain>
    </source>
</reference>
<dbReference type="AlphaFoldDB" id="A0A8W8MZA4"/>
<sequence length="153" mass="17483">MLQKGEEEMNLIDKFNLEKPFYETSAFNKGVEFIKSDGKILCLVGRWGSGKRSTAKQVYVAATNSSPIMISDPLTLDVTEHYEPIIVDLTLSIEISESEKKNLSEKIHMLFENMSSSKTYTKAFIIFLMVEDRENIDVPISKELVQCYFEIVL</sequence>
<organism evidence="2 3">
    <name type="scientific">Magallana gigas</name>
    <name type="common">Pacific oyster</name>
    <name type="synonym">Crassostrea gigas</name>
    <dbReference type="NCBI Taxonomy" id="29159"/>
    <lineage>
        <taxon>Eukaryota</taxon>
        <taxon>Metazoa</taxon>
        <taxon>Spiralia</taxon>
        <taxon>Lophotrochozoa</taxon>
        <taxon>Mollusca</taxon>
        <taxon>Bivalvia</taxon>
        <taxon>Autobranchia</taxon>
        <taxon>Pteriomorphia</taxon>
        <taxon>Ostreida</taxon>
        <taxon>Ostreoidea</taxon>
        <taxon>Ostreidae</taxon>
        <taxon>Magallana</taxon>
    </lineage>
</organism>
<keyword evidence="3" id="KW-1185">Reference proteome</keyword>
<proteinExistence type="predicted"/>
<evidence type="ECO:0000313" key="2">
    <source>
        <dbReference type="EnsemblMetazoa" id="G3979.1:cds"/>
    </source>
</evidence>
<protein>
    <submittedName>
        <fullName evidence="2">Uncharacterized protein</fullName>
    </submittedName>
</protein>
<accession>A0A8W8MZA4</accession>
<keyword evidence="1" id="KW-0175">Coiled coil</keyword>
<feature type="coiled-coil region" evidence="1">
    <location>
        <begin position="86"/>
        <end position="113"/>
    </location>
</feature>
<name>A0A8W8MZA4_MAGGI</name>
<dbReference type="Proteomes" id="UP000005408">
    <property type="component" value="Unassembled WGS sequence"/>
</dbReference>